<keyword evidence="1" id="KW-0472">Membrane</keyword>
<keyword evidence="1" id="KW-1133">Transmembrane helix</keyword>
<evidence type="ECO:0000313" key="2">
    <source>
        <dbReference type="EMBL" id="BAY86602.1"/>
    </source>
</evidence>
<proteinExistence type="predicted"/>
<sequence>MLKNFNRLVSNPMKHYNDEWVDQWCQDNGWTDLFIERCNNFWAFPPGAVMPEPIPAKVLRTIKAERGLTCEERIWSITAVIATMIAAGVTYWLRCPIPMVAAFAFNAVTVAQLEVEDVY</sequence>
<accession>A0A1Z4LZE2</accession>
<evidence type="ECO:0000313" key="3">
    <source>
        <dbReference type="Proteomes" id="UP000218418"/>
    </source>
</evidence>
<dbReference type="EMBL" id="AP018227">
    <property type="protein sequence ID" value="BAY86602.1"/>
    <property type="molecule type" value="Genomic_DNA"/>
</dbReference>
<dbReference type="AlphaFoldDB" id="A0A1Z4LZE2"/>
<organism evidence="2 3">
    <name type="scientific">Calothrix parasitica NIES-267</name>
    <dbReference type="NCBI Taxonomy" id="1973488"/>
    <lineage>
        <taxon>Bacteria</taxon>
        <taxon>Bacillati</taxon>
        <taxon>Cyanobacteriota</taxon>
        <taxon>Cyanophyceae</taxon>
        <taxon>Nostocales</taxon>
        <taxon>Calotrichaceae</taxon>
        <taxon>Calothrix</taxon>
    </lineage>
</organism>
<name>A0A1Z4LZE2_9CYAN</name>
<keyword evidence="1" id="KW-0812">Transmembrane</keyword>
<evidence type="ECO:0000256" key="1">
    <source>
        <dbReference type="SAM" id="Phobius"/>
    </source>
</evidence>
<protein>
    <submittedName>
        <fullName evidence="2">Uncharacterized protein</fullName>
    </submittedName>
</protein>
<feature type="transmembrane region" description="Helical" evidence="1">
    <location>
        <begin position="74"/>
        <end position="93"/>
    </location>
</feature>
<dbReference type="Proteomes" id="UP000218418">
    <property type="component" value="Chromosome"/>
</dbReference>
<reference evidence="2 3" key="1">
    <citation type="submission" date="2017-06" db="EMBL/GenBank/DDBJ databases">
        <title>Genome sequencing of cyanobaciteial culture collection at National Institute for Environmental Studies (NIES).</title>
        <authorList>
            <person name="Hirose Y."/>
            <person name="Shimura Y."/>
            <person name="Fujisawa T."/>
            <person name="Nakamura Y."/>
            <person name="Kawachi M."/>
        </authorList>
    </citation>
    <scope>NUCLEOTIDE SEQUENCE [LARGE SCALE GENOMIC DNA]</scope>
    <source>
        <strain evidence="2 3">NIES-267</strain>
    </source>
</reference>
<gene>
    <name evidence="2" type="ORF">NIES267_61120</name>
</gene>
<keyword evidence="3" id="KW-1185">Reference proteome</keyword>